<keyword evidence="2" id="KW-0882">Thioester bond</keyword>
<evidence type="ECO:0000256" key="1">
    <source>
        <dbReference type="ARBA" id="ARBA00022729"/>
    </source>
</evidence>
<dbReference type="Gene3D" id="2.60.120.1540">
    <property type="match status" value="1"/>
</dbReference>
<dbReference type="SUPFAM" id="SSF48239">
    <property type="entry name" value="Terpenoid cyclases/Protein prenyltransferases"/>
    <property type="match status" value="1"/>
</dbReference>
<sequence length="163" mass="17667">MLTGREEQEGGMQFWLSSVSRLSESWQPSSLDIEVAAYALLSDFLQHQAAEGVPIMRCLSGQRNSLGGFTSTQQDTTVALKALSESAALMNTERTNLQVAVMGPSSPSPVKFLIDTQNRFLLQTAELAMVQPMAVNISTSGFGFAICQLNIIYNVKESGSSRV</sequence>
<protein>
    <submittedName>
        <fullName evidence="5">CD109 antigen-like isoform X1</fullName>
    </submittedName>
</protein>
<gene>
    <name evidence="5" type="primary">LOC140685368</name>
</gene>
<evidence type="ECO:0000259" key="3">
    <source>
        <dbReference type="Pfam" id="PF07678"/>
    </source>
</evidence>
<dbReference type="RefSeq" id="XP_072818291.1">
    <property type="nucleotide sequence ID" value="XM_072962190.1"/>
</dbReference>
<dbReference type="Pfam" id="PF07678">
    <property type="entry name" value="TED_complement"/>
    <property type="match status" value="1"/>
</dbReference>
<dbReference type="PANTHER" id="PTHR11412:SF136">
    <property type="entry name" value="CD109 ANTIGEN"/>
    <property type="match status" value="1"/>
</dbReference>
<feature type="domain" description="Alpha-macroglobulin-like TED" evidence="3">
    <location>
        <begin position="3"/>
        <end position="85"/>
    </location>
</feature>
<name>A0ABM5DBL6_VICPA</name>
<keyword evidence="4" id="KW-1185">Reference proteome</keyword>
<accession>A0ABM5DBL6</accession>
<dbReference type="GeneID" id="140685368"/>
<dbReference type="Proteomes" id="UP001652581">
    <property type="component" value="Chromosome 6"/>
</dbReference>
<dbReference type="PANTHER" id="PTHR11412">
    <property type="entry name" value="MACROGLOBULIN / COMPLEMENT"/>
    <property type="match status" value="1"/>
</dbReference>
<dbReference type="InterPro" id="IPR050473">
    <property type="entry name" value="A2M/Complement_sys"/>
</dbReference>
<reference evidence="5" key="1">
    <citation type="submission" date="2025-08" db="UniProtKB">
        <authorList>
            <consortium name="RefSeq"/>
        </authorList>
    </citation>
    <scope>IDENTIFICATION</scope>
</reference>
<organism evidence="4 5">
    <name type="scientific">Vicugna pacos</name>
    <name type="common">Alpaca</name>
    <name type="synonym">Lama pacos</name>
    <dbReference type="NCBI Taxonomy" id="30538"/>
    <lineage>
        <taxon>Eukaryota</taxon>
        <taxon>Metazoa</taxon>
        <taxon>Chordata</taxon>
        <taxon>Craniata</taxon>
        <taxon>Vertebrata</taxon>
        <taxon>Euteleostomi</taxon>
        <taxon>Mammalia</taxon>
        <taxon>Eutheria</taxon>
        <taxon>Laurasiatheria</taxon>
        <taxon>Artiodactyla</taxon>
        <taxon>Tylopoda</taxon>
        <taxon>Camelidae</taxon>
        <taxon>Vicugna</taxon>
    </lineage>
</organism>
<dbReference type="InterPro" id="IPR011626">
    <property type="entry name" value="Alpha-macroglobulin_TED"/>
</dbReference>
<evidence type="ECO:0000256" key="2">
    <source>
        <dbReference type="ARBA" id="ARBA00022966"/>
    </source>
</evidence>
<evidence type="ECO:0000313" key="4">
    <source>
        <dbReference type="Proteomes" id="UP001652581"/>
    </source>
</evidence>
<proteinExistence type="predicted"/>
<keyword evidence="1" id="KW-0732">Signal</keyword>
<dbReference type="Gene3D" id="1.50.10.20">
    <property type="match status" value="1"/>
</dbReference>
<evidence type="ECO:0000313" key="5">
    <source>
        <dbReference type="RefSeq" id="XP_072818291.1"/>
    </source>
</evidence>
<dbReference type="InterPro" id="IPR008930">
    <property type="entry name" value="Terpenoid_cyclase/PrenylTrfase"/>
</dbReference>